<dbReference type="SUPFAM" id="SSF81593">
    <property type="entry name" value="Nucleotidyltransferase substrate binding subunit/domain"/>
    <property type="match status" value="1"/>
</dbReference>
<comment type="caution">
    <text evidence="2">The sequence shown here is derived from an EMBL/GenBank/DDBJ whole genome shotgun (WGS) entry which is preliminary data.</text>
</comment>
<protein>
    <submittedName>
        <fullName evidence="2">HEPN domain-containing protein</fullName>
    </submittedName>
</protein>
<dbReference type="PROSITE" id="PS50910">
    <property type="entry name" value="HEPN"/>
    <property type="match status" value="1"/>
</dbReference>
<feature type="domain" description="HEPN" evidence="1">
    <location>
        <begin position="9"/>
        <end position="120"/>
    </location>
</feature>
<dbReference type="EMBL" id="JASNVW010000003">
    <property type="protein sequence ID" value="MDK6028925.1"/>
    <property type="molecule type" value="Genomic_DNA"/>
</dbReference>
<dbReference type="InterPro" id="IPR007842">
    <property type="entry name" value="HEPN_dom"/>
</dbReference>
<name>A0ABD4Z6V7_9CREN</name>
<dbReference type="AlphaFoldDB" id="A0ABD4Z6V7"/>
<accession>A0ABD4Z6V7</accession>
<keyword evidence="3" id="KW-1185">Reference proteome</keyword>
<evidence type="ECO:0000313" key="3">
    <source>
        <dbReference type="Proteomes" id="UP001529235"/>
    </source>
</evidence>
<dbReference type="SMART" id="SM00748">
    <property type="entry name" value="HEPN"/>
    <property type="match status" value="1"/>
</dbReference>
<sequence length="129" mass="14944">MRREAFMWLKQAESDLKKALNDLVTGDWDSAAFWSQQAAEKALKALLLEHGLVYRGHELLEIANLIEKELNINVDEVRNLLRDLTIHYVISRYPNAANGIPAELYTKDIAESLVEKARRVVEWVKQYLH</sequence>
<organism evidence="2 3">
    <name type="scientific">Ignisphaera cupida</name>
    <dbReference type="NCBI Taxonomy" id="3050454"/>
    <lineage>
        <taxon>Archaea</taxon>
        <taxon>Thermoproteota</taxon>
        <taxon>Thermoprotei</taxon>
        <taxon>Desulfurococcales</taxon>
        <taxon>Desulfurococcaceae</taxon>
        <taxon>Ignisphaera</taxon>
    </lineage>
</organism>
<proteinExistence type="predicted"/>
<gene>
    <name evidence="2" type="ORF">QPL79_06075</name>
</gene>
<dbReference type="Pfam" id="PF05168">
    <property type="entry name" value="HEPN"/>
    <property type="match status" value="1"/>
</dbReference>
<reference evidence="2 3" key="1">
    <citation type="submission" date="2023-05" db="EMBL/GenBank/DDBJ databases">
        <title>A new hyperthermophilic archaea 'Ignisphaera cupida' sp. nov. and description of the family 'Ignisphaeraceae' fam. nov.</title>
        <authorList>
            <person name="Podosokorskaya O.A."/>
            <person name="Elcheninov A.G."/>
            <person name="Klukina A."/>
            <person name="Merkel A.Y."/>
        </authorList>
    </citation>
    <scope>NUCLEOTIDE SEQUENCE [LARGE SCALE GENOMIC DNA]</scope>
    <source>
        <strain evidence="2 3">4213-co</strain>
    </source>
</reference>
<dbReference type="Gene3D" id="1.20.120.330">
    <property type="entry name" value="Nucleotidyltransferases domain 2"/>
    <property type="match status" value="1"/>
</dbReference>
<evidence type="ECO:0000259" key="1">
    <source>
        <dbReference type="PROSITE" id="PS50910"/>
    </source>
</evidence>
<dbReference type="Proteomes" id="UP001529235">
    <property type="component" value="Unassembled WGS sequence"/>
</dbReference>
<evidence type="ECO:0000313" key="2">
    <source>
        <dbReference type="EMBL" id="MDK6028925.1"/>
    </source>
</evidence>